<protein>
    <submittedName>
        <fullName evidence="1">Uncharacterized protein</fullName>
    </submittedName>
</protein>
<gene>
    <name evidence="1" type="ORF">TNCV_1169031</name>
</gene>
<dbReference type="EMBL" id="BMAU01021358">
    <property type="protein sequence ID" value="GFY21759.1"/>
    <property type="molecule type" value="Genomic_DNA"/>
</dbReference>
<accession>A0A8X6VT08</accession>
<dbReference type="Proteomes" id="UP000887159">
    <property type="component" value="Unassembled WGS sequence"/>
</dbReference>
<evidence type="ECO:0000313" key="1">
    <source>
        <dbReference type="EMBL" id="GFY21759.1"/>
    </source>
</evidence>
<dbReference type="AlphaFoldDB" id="A0A8X6VT08"/>
<proteinExistence type="predicted"/>
<name>A0A8X6VT08_TRICX</name>
<evidence type="ECO:0000313" key="2">
    <source>
        <dbReference type="Proteomes" id="UP000887159"/>
    </source>
</evidence>
<sequence>MLCREFVALYKTARGRLVSLDHDSVDTCAWTQSPNFHTNERMFEPRQIKHTAGSTLHDGSFAVLDLKHVTHMPALSPSPGDLEYHNHVGEVRRWCSDVVLLT</sequence>
<organism evidence="1 2">
    <name type="scientific">Trichonephila clavipes</name>
    <name type="common">Golden silk orbweaver</name>
    <name type="synonym">Nephila clavipes</name>
    <dbReference type="NCBI Taxonomy" id="2585209"/>
    <lineage>
        <taxon>Eukaryota</taxon>
        <taxon>Metazoa</taxon>
        <taxon>Ecdysozoa</taxon>
        <taxon>Arthropoda</taxon>
        <taxon>Chelicerata</taxon>
        <taxon>Arachnida</taxon>
        <taxon>Araneae</taxon>
        <taxon>Araneomorphae</taxon>
        <taxon>Entelegynae</taxon>
        <taxon>Araneoidea</taxon>
        <taxon>Nephilidae</taxon>
        <taxon>Trichonephila</taxon>
    </lineage>
</organism>
<keyword evidence="2" id="KW-1185">Reference proteome</keyword>
<comment type="caution">
    <text evidence="1">The sequence shown here is derived from an EMBL/GenBank/DDBJ whole genome shotgun (WGS) entry which is preliminary data.</text>
</comment>
<reference evidence="1" key="1">
    <citation type="submission" date="2020-08" db="EMBL/GenBank/DDBJ databases">
        <title>Multicomponent nature underlies the extraordinary mechanical properties of spider dragline silk.</title>
        <authorList>
            <person name="Kono N."/>
            <person name="Nakamura H."/>
            <person name="Mori M."/>
            <person name="Yoshida Y."/>
            <person name="Ohtoshi R."/>
            <person name="Malay A.D."/>
            <person name="Moran D.A.P."/>
            <person name="Tomita M."/>
            <person name="Numata K."/>
            <person name="Arakawa K."/>
        </authorList>
    </citation>
    <scope>NUCLEOTIDE SEQUENCE</scope>
</reference>